<dbReference type="Proteomes" id="UP001500893">
    <property type="component" value="Unassembled WGS sequence"/>
</dbReference>
<sequence>MSAGSRAGGHVPGAVVQNRAMTTPDHPSPASQPPAPTARDRIYRSPLGLAGGVLLLLVVLWLGFDALFKGDGRTPWLALAGLILIVPLIVAFTLRPAVFANEERLRVRNPLRVITLPWAEVAGLRSGYSNEVLARTGTKYQLWAVPVSLRARKKAARRQQRAASDAARGVTPGGRGGTLGPGTLGPGGLGLGGFSLRGPDTGPTRAETDQVMDDLRELLERHGETGPGQGEVTVRWAYEVAAPAVAGAVLLAILLAVR</sequence>
<evidence type="ECO:0000313" key="5">
    <source>
        <dbReference type="Proteomes" id="UP001500893"/>
    </source>
</evidence>
<evidence type="ECO:0000256" key="2">
    <source>
        <dbReference type="SAM" id="Phobius"/>
    </source>
</evidence>
<feature type="transmembrane region" description="Helical" evidence="2">
    <location>
        <begin position="76"/>
        <end position="98"/>
    </location>
</feature>
<keyword evidence="2" id="KW-1133">Transmembrane helix</keyword>
<organism evidence="4 5">
    <name type="scientific">Streptomyces rameus</name>
    <dbReference type="NCBI Taxonomy" id="68261"/>
    <lineage>
        <taxon>Bacteria</taxon>
        <taxon>Bacillati</taxon>
        <taxon>Actinomycetota</taxon>
        <taxon>Actinomycetes</taxon>
        <taxon>Kitasatosporales</taxon>
        <taxon>Streptomycetaceae</taxon>
        <taxon>Streptomyces</taxon>
    </lineage>
</organism>
<feature type="domain" description="Low molecular weight protein antigen 6 PH" evidence="3">
    <location>
        <begin position="95"/>
        <end position="167"/>
    </location>
</feature>
<gene>
    <name evidence="4" type="ORF">GCM10010521_15070</name>
</gene>
<dbReference type="InterPro" id="IPR019692">
    <property type="entry name" value="CFP-6_PH"/>
</dbReference>
<reference evidence="5" key="1">
    <citation type="journal article" date="2019" name="Int. J. Syst. Evol. Microbiol.">
        <title>The Global Catalogue of Microorganisms (GCM) 10K type strain sequencing project: providing services to taxonomists for standard genome sequencing and annotation.</title>
        <authorList>
            <consortium name="The Broad Institute Genomics Platform"/>
            <consortium name="The Broad Institute Genome Sequencing Center for Infectious Disease"/>
            <person name="Wu L."/>
            <person name="Ma J."/>
        </authorList>
    </citation>
    <scope>NUCLEOTIDE SEQUENCE [LARGE SCALE GENOMIC DNA]</scope>
    <source>
        <strain evidence="5">JCM 11574</strain>
    </source>
</reference>
<dbReference type="EMBL" id="BAAAVM010000017">
    <property type="protein sequence ID" value="GAA3129938.1"/>
    <property type="molecule type" value="Genomic_DNA"/>
</dbReference>
<feature type="compositionally biased region" description="Low complexity" evidence="1">
    <location>
        <begin position="161"/>
        <end position="170"/>
    </location>
</feature>
<keyword evidence="5" id="KW-1185">Reference proteome</keyword>
<dbReference type="Pfam" id="PF10756">
    <property type="entry name" value="bPH_6"/>
    <property type="match status" value="1"/>
</dbReference>
<comment type="caution">
    <text evidence="4">The sequence shown here is derived from an EMBL/GenBank/DDBJ whole genome shotgun (WGS) entry which is preliminary data.</text>
</comment>
<feature type="compositionally biased region" description="Gly residues" evidence="1">
    <location>
        <begin position="171"/>
        <end position="182"/>
    </location>
</feature>
<keyword evidence="2" id="KW-0472">Membrane</keyword>
<evidence type="ECO:0000259" key="3">
    <source>
        <dbReference type="Pfam" id="PF10756"/>
    </source>
</evidence>
<feature type="region of interest" description="Disordered" evidence="1">
    <location>
        <begin position="160"/>
        <end position="182"/>
    </location>
</feature>
<keyword evidence="2" id="KW-0812">Transmembrane</keyword>
<name>A0ABP6MXW9_9ACTN</name>
<accession>A0ABP6MXW9</accession>
<evidence type="ECO:0000313" key="4">
    <source>
        <dbReference type="EMBL" id="GAA3129938.1"/>
    </source>
</evidence>
<protein>
    <submittedName>
        <fullName evidence="4">PH domain-containing protein</fullName>
    </submittedName>
</protein>
<evidence type="ECO:0000256" key="1">
    <source>
        <dbReference type="SAM" id="MobiDB-lite"/>
    </source>
</evidence>
<proteinExistence type="predicted"/>
<feature type="transmembrane region" description="Helical" evidence="2">
    <location>
        <begin position="236"/>
        <end position="257"/>
    </location>
</feature>
<feature type="transmembrane region" description="Helical" evidence="2">
    <location>
        <begin position="47"/>
        <end position="64"/>
    </location>
</feature>